<organism evidence="1 2">
    <name type="scientific">Mycena rosella</name>
    <name type="common">Pink bonnet</name>
    <name type="synonym">Agaricus rosellus</name>
    <dbReference type="NCBI Taxonomy" id="1033263"/>
    <lineage>
        <taxon>Eukaryota</taxon>
        <taxon>Fungi</taxon>
        <taxon>Dikarya</taxon>
        <taxon>Basidiomycota</taxon>
        <taxon>Agaricomycotina</taxon>
        <taxon>Agaricomycetes</taxon>
        <taxon>Agaricomycetidae</taxon>
        <taxon>Agaricales</taxon>
        <taxon>Marasmiineae</taxon>
        <taxon>Mycenaceae</taxon>
        <taxon>Mycena</taxon>
    </lineage>
</organism>
<dbReference type="AlphaFoldDB" id="A0AAD7GHY3"/>
<comment type="caution">
    <text evidence="1">The sequence shown here is derived from an EMBL/GenBank/DDBJ whole genome shotgun (WGS) entry which is preliminary data.</text>
</comment>
<sequence>MWHTRLVRVRGVFACASPCAGEVAELRAHMQACITEARNSAGMRVQGGRLYARYSSDLYPSTREVAPGCALTRRLEADGDGDVLGGLLDADEDTYEAEGRGRWRGTRTPPTRARSDAGDIVGVDMDMVQMAQQVEMVSFVSRQHVTVALGVQRSRMLSVPSRVSFVSRRSSTLDVCSGAIWGTLSPSDFVRRSSIEVIIYQDPVDREFTPN</sequence>
<protein>
    <submittedName>
        <fullName evidence="1">Uncharacterized protein</fullName>
    </submittedName>
</protein>
<evidence type="ECO:0000313" key="2">
    <source>
        <dbReference type="Proteomes" id="UP001221757"/>
    </source>
</evidence>
<evidence type="ECO:0000313" key="1">
    <source>
        <dbReference type="EMBL" id="KAJ7688835.1"/>
    </source>
</evidence>
<name>A0AAD7GHY3_MYCRO</name>
<gene>
    <name evidence="1" type="ORF">B0H17DRAFT_1135376</name>
</gene>
<proteinExistence type="predicted"/>
<dbReference type="EMBL" id="JARKIE010000076">
    <property type="protein sequence ID" value="KAJ7688835.1"/>
    <property type="molecule type" value="Genomic_DNA"/>
</dbReference>
<keyword evidence="2" id="KW-1185">Reference proteome</keyword>
<dbReference type="Proteomes" id="UP001221757">
    <property type="component" value="Unassembled WGS sequence"/>
</dbReference>
<reference evidence="1" key="1">
    <citation type="submission" date="2023-03" db="EMBL/GenBank/DDBJ databases">
        <title>Massive genome expansion in bonnet fungi (Mycena s.s.) driven by repeated elements and novel gene families across ecological guilds.</title>
        <authorList>
            <consortium name="Lawrence Berkeley National Laboratory"/>
            <person name="Harder C.B."/>
            <person name="Miyauchi S."/>
            <person name="Viragh M."/>
            <person name="Kuo A."/>
            <person name="Thoen E."/>
            <person name="Andreopoulos B."/>
            <person name="Lu D."/>
            <person name="Skrede I."/>
            <person name="Drula E."/>
            <person name="Henrissat B."/>
            <person name="Morin E."/>
            <person name="Kohler A."/>
            <person name="Barry K."/>
            <person name="LaButti K."/>
            <person name="Morin E."/>
            <person name="Salamov A."/>
            <person name="Lipzen A."/>
            <person name="Mereny Z."/>
            <person name="Hegedus B."/>
            <person name="Baldrian P."/>
            <person name="Stursova M."/>
            <person name="Weitz H."/>
            <person name="Taylor A."/>
            <person name="Grigoriev I.V."/>
            <person name="Nagy L.G."/>
            <person name="Martin F."/>
            <person name="Kauserud H."/>
        </authorList>
    </citation>
    <scope>NUCLEOTIDE SEQUENCE</scope>
    <source>
        <strain evidence="1">CBHHK067</strain>
    </source>
</reference>
<accession>A0AAD7GHY3</accession>